<keyword evidence="3" id="KW-1185">Reference proteome</keyword>
<feature type="region of interest" description="Disordered" evidence="1">
    <location>
        <begin position="51"/>
        <end position="73"/>
    </location>
</feature>
<name>A0A4Q7WUY9_9ACTN</name>
<comment type="caution">
    <text evidence="2">The sequence shown here is derived from an EMBL/GenBank/DDBJ whole genome shotgun (WGS) entry which is preliminary data.</text>
</comment>
<feature type="compositionally biased region" description="Low complexity" evidence="1">
    <location>
        <begin position="96"/>
        <end position="108"/>
    </location>
</feature>
<protein>
    <submittedName>
        <fullName evidence="2">Uncharacterized protein</fullName>
    </submittedName>
</protein>
<evidence type="ECO:0000313" key="2">
    <source>
        <dbReference type="EMBL" id="RZU13605.1"/>
    </source>
</evidence>
<evidence type="ECO:0000313" key="3">
    <source>
        <dbReference type="Proteomes" id="UP000292027"/>
    </source>
</evidence>
<gene>
    <name evidence="2" type="ORF">EV645_4453</name>
</gene>
<proteinExistence type="predicted"/>
<accession>A0A4Q7WUY9</accession>
<feature type="region of interest" description="Disordered" evidence="1">
    <location>
        <begin position="95"/>
        <end position="135"/>
    </location>
</feature>
<dbReference type="AlphaFoldDB" id="A0A4Q7WUY9"/>
<evidence type="ECO:0000256" key="1">
    <source>
        <dbReference type="SAM" id="MobiDB-lite"/>
    </source>
</evidence>
<dbReference type="EMBL" id="SHKR01000013">
    <property type="protein sequence ID" value="RZU13605.1"/>
    <property type="molecule type" value="Genomic_DNA"/>
</dbReference>
<sequence>MSRPTTSSTISSAAIAIPARLLPKRLRAIANGPMGFTVAPIVSSARRCRGHLPASRGRTGRRAHRDRQAPVRPQAVLRNRRRSRWRSRARCRRDFTVSTGTASTSAHSSRLRSSRWNNTSTSRSNRGTPPTSRRYVDPIDHVVRRIGFVVLRELRLVGVLVPQLVDHAATGDREEPRGEPVRLFEARQPADDAQPDLLRHVVGHVIAAQHLPHRPPDRPVPPPHQLSDRLPVPQLSPRHHRHPTPLHPSPPSPPQSPNPPPRFTPRFRIPPPPSVSSPLGGFA</sequence>
<feature type="compositionally biased region" description="Pro residues" evidence="1">
    <location>
        <begin position="245"/>
        <end position="275"/>
    </location>
</feature>
<organism evidence="2 3">
    <name type="scientific">Kribbella rubisoli</name>
    <dbReference type="NCBI Taxonomy" id="3075929"/>
    <lineage>
        <taxon>Bacteria</taxon>
        <taxon>Bacillati</taxon>
        <taxon>Actinomycetota</taxon>
        <taxon>Actinomycetes</taxon>
        <taxon>Propionibacteriales</taxon>
        <taxon>Kribbellaceae</taxon>
        <taxon>Kribbella</taxon>
    </lineage>
</organism>
<reference evidence="2 3" key="1">
    <citation type="journal article" date="2015" name="Stand. Genomic Sci.">
        <title>Genomic Encyclopedia of Bacterial and Archaeal Type Strains, Phase III: the genomes of soil and plant-associated and newly described type strains.</title>
        <authorList>
            <person name="Whitman W.B."/>
            <person name="Woyke T."/>
            <person name="Klenk H.P."/>
            <person name="Zhou Y."/>
            <person name="Lilburn T.G."/>
            <person name="Beck B.J."/>
            <person name="De Vos P."/>
            <person name="Vandamme P."/>
            <person name="Eisen J.A."/>
            <person name="Garrity G."/>
            <person name="Hugenholtz P."/>
            <person name="Kyrpides N.C."/>
        </authorList>
    </citation>
    <scope>NUCLEOTIDE SEQUENCE [LARGE SCALE GENOMIC DNA]</scope>
    <source>
        <strain evidence="2 3">VKM Ac-2540</strain>
    </source>
</reference>
<feature type="region of interest" description="Disordered" evidence="1">
    <location>
        <begin position="209"/>
        <end position="283"/>
    </location>
</feature>
<feature type="compositionally biased region" description="Low complexity" evidence="1">
    <location>
        <begin position="114"/>
        <end position="133"/>
    </location>
</feature>
<dbReference type="Proteomes" id="UP000292027">
    <property type="component" value="Unassembled WGS sequence"/>
</dbReference>